<comment type="caution">
    <text evidence="2">The sequence shown here is derived from an EMBL/GenBank/DDBJ whole genome shotgun (WGS) entry which is preliminary data.</text>
</comment>
<name>A0A511M6M9_9NOCA</name>
<feature type="region of interest" description="Disordered" evidence="1">
    <location>
        <begin position="54"/>
        <end position="84"/>
    </location>
</feature>
<gene>
    <name evidence="2" type="ORF">NN4_08030</name>
</gene>
<evidence type="ECO:0000313" key="3">
    <source>
        <dbReference type="Proteomes" id="UP000321424"/>
    </source>
</evidence>
<reference evidence="2 3" key="1">
    <citation type="submission" date="2019-07" db="EMBL/GenBank/DDBJ databases">
        <title>Whole genome shotgun sequence of Nocardia ninae NBRC 108245.</title>
        <authorList>
            <person name="Hosoyama A."/>
            <person name="Uohara A."/>
            <person name="Ohji S."/>
            <person name="Ichikawa N."/>
        </authorList>
    </citation>
    <scope>NUCLEOTIDE SEQUENCE [LARGE SCALE GENOMIC DNA]</scope>
    <source>
        <strain evidence="2 3">NBRC 108245</strain>
    </source>
</reference>
<feature type="compositionally biased region" description="Polar residues" evidence="1">
    <location>
        <begin position="54"/>
        <end position="63"/>
    </location>
</feature>
<evidence type="ECO:0000313" key="2">
    <source>
        <dbReference type="EMBL" id="GEM36284.1"/>
    </source>
</evidence>
<dbReference type="Proteomes" id="UP000321424">
    <property type="component" value="Unassembled WGS sequence"/>
</dbReference>
<accession>A0A511M6M9</accession>
<evidence type="ECO:0000256" key="1">
    <source>
        <dbReference type="SAM" id="MobiDB-lite"/>
    </source>
</evidence>
<proteinExistence type="predicted"/>
<dbReference type="EMBL" id="BJXA01000003">
    <property type="protein sequence ID" value="GEM36284.1"/>
    <property type="molecule type" value="Genomic_DNA"/>
</dbReference>
<keyword evidence="3" id="KW-1185">Reference proteome</keyword>
<sequence length="84" mass="8530">MLNPAAAIGCRSPVPSEPISGISGSTPAATIDSIRSTTSGRTPIAALAIELARSTSASRTTPGGSMGPTPAACERSMRRWNSRC</sequence>
<protein>
    <submittedName>
        <fullName evidence="2">Uncharacterized protein</fullName>
    </submittedName>
</protein>
<feature type="region of interest" description="Disordered" evidence="1">
    <location>
        <begin position="1"/>
        <end position="27"/>
    </location>
</feature>
<dbReference type="AlphaFoldDB" id="A0A511M6M9"/>
<organism evidence="2 3">
    <name type="scientific">Nocardia ninae NBRC 108245</name>
    <dbReference type="NCBI Taxonomy" id="1210091"/>
    <lineage>
        <taxon>Bacteria</taxon>
        <taxon>Bacillati</taxon>
        <taxon>Actinomycetota</taxon>
        <taxon>Actinomycetes</taxon>
        <taxon>Mycobacteriales</taxon>
        <taxon>Nocardiaceae</taxon>
        <taxon>Nocardia</taxon>
    </lineage>
</organism>